<gene>
    <name evidence="4" type="ORF">DL897_13995</name>
</gene>
<comment type="caution">
    <text evidence="4">The sequence shown here is derived from an EMBL/GenBank/DDBJ whole genome shotgun (WGS) entry which is preliminary data.</text>
</comment>
<evidence type="ECO:0000256" key="1">
    <source>
        <dbReference type="ARBA" id="ARBA00022603"/>
    </source>
</evidence>
<feature type="domain" description="Methyltransferase" evidence="3">
    <location>
        <begin position="71"/>
        <end position="163"/>
    </location>
</feature>
<reference evidence="4 5" key="1">
    <citation type="submission" date="2018-06" db="EMBL/GenBank/DDBJ databases">
        <title>Thermoflavimicrobium daqus sp. nov., a thermophilic microbe isolated from Moutai-flavour Daqu.</title>
        <authorList>
            <person name="Wang X."/>
            <person name="Zhou H."/>
        </authorList>
    </citation>
    <scope>NUCLEOTIDE SEQUENCE [LARGE SCALE GENOMIC DNA]</scope>
    <source>
        <strain evidence="4 5">FBKL4.011</strain>
    </source>
</reference>
<dbReference type="OrthoDB" id="9804312at2"/>
<dbReference type="PANTHER" id="PTHR43861:SF1">
    <property type="entry name" value="TRANS-ACONITATE 2-METHYLTRANSFERASE"/>
    <property type="match status" value="1"/>
</dbReference>
<organism evidence="4 5">
    <name type="scientific">Thermoflavimicrobium daqui</name>
    <dbReference type="NCBI Taxonomy" id="2137476"/>
    <lineage>
        <taxon>Bacteria</taxon>
        <taxon>Bacillati</taxon>
        <taxon>Bacillota</taxon>
        <taxon>Bacilli</taxon>
        <taxon>Bacillales</taxon>
        <taxon>Thermoactinomycetaceae</taxon>
        <taxon>Thermoflavimicrobium</taxon>
    </lineage>
</organism>
<keyword evidence="1 4" id="KW-0489">Methyltransferase</keyword>
<sequence length="271" mass="31240">MLFKKRNTAIKMEYILHKTRKEGLLMSLTQTINNYDEFAWMYNQKFAGFSKGILPIIQKHLLNQISKSTPILDLCCGTGQLAKSLSMRGYQVIGIDLSNEMIKYAKQNAPEVKFFVEDARFFSFPPSTFTGVISVFDSLNHIISLEELKQVFQNVFSCLAKNGRFIFDINTEAIYQQHKGSFHIIKPDHVCIKSVEYQPETRLAHYQITLFLMTEETWHRSDIPLCQRSYDVNEVIQLLEEVGFQEILEIDTNEFGIPPSLGKSFFSAVKP</sequence>
<name>A0A364K2F3_9BACL</name>
<keyword evidence="5" id="KW-1185">Reference proteome</keyword>
<evidence type="ECO:0000259" key="3">
    <source>
        <dbReference type="Pfam" id="PF13649"/>
    </source>
</evidence>
<protein>
    <submittedName>
        <fullName evidence="4">Class I SAM-dependent methyltransferase</fullName>
    </submittedName>
</protein>
<dbReference type="Pfam" id="PF13649">
    <property type="entry name" value="Methyltransf_25"/>
    <property type="match status" value="1"/>
</dbReference>
<reference evidence="4 5" key="2">
    <citation type="submission" date="2018-06" db="EMBL/GenBank/DDBJ databases">
        <authorList>
            <person name="Zhirakovskaya E."/>
        </authorList>
    </citation>
    <scope>NUCLEOTIDE SEQUENCE [LARGE SCALE GENOMIC DNA]</scope>
    <source>
        <strain evidence="4 5">FBKL4.011</strain>
    </source>
</reference>
<dbReference type="SUPFAM" id="SSF53335">
    <property type="entry name" value="S-adenosyl-L-methionine-dependent methyltransferases"/>
    <property type="match status" value="1"/>
</dbReference>
<evidence type="ECO:0000313" key="4">
    <source>
        <dbReference type="EMBL" id="RAL22521.1"/>
    </source>
</evidence>
<dbReference type="InterPro" id="IPR029063">
    <property type="entry name" value="SAM-dependent_MTases_sf"/>
</dbReference>
<dbReference type="AlphaFoldDB" id="A0A364K2F3"/>
<dbReference type="CDD" id="cd02440">
    <property type="entry name" value="AdoMet_MTases"/>
    <property type="match status" value="1"/>
</dbReference>
<dbReference type="PANTHER" id="PTHR43861">
    <property type="entry name" value="TRANS-ACONITATE 2-METHYLTRANSFERASE-RELATED"/>
    <property type="match status" value="1"/>
</dbReference>
<dbReference type="InterPro" id="IPR041698">
    <property type="entry name" value="Methyltransf_25"/>
</dbReference>
<proteinExistence type="predicted"/>
<dbReference type="EMBL" id="QJKK01000009">
    <property type="protein sequence ID" value="RAL22521.1"/>
    <property type="molecule type" value="Genomic_DNA"/>
</dbReference>
<dbReference type="GO" id="GO:0032259">
    <property type="term" value="P:methylation"/>
    <property type="evidence" value="ECO:0007669"/>
    <property type="project" value="UniProtKB-KW"/>
</dbReference>
<dbReference type="Gene3D" id="2.20.25.110">
    <property type="entry name" value="S-adenosyl-L-methionine-dependent methyltransferases"/>
    <property type="match status" value="1"/>
</dbReference>
<dbReference type="Proteomes" id="UP000251213">
    <property type="component" value="Unassembled WGS sequence"/>
</dbReference>
<dbReference type="GO" id="GO:0008168">
    <property type="term" value="F:methyltransferase activity"/>
    <property type="evidence" value="ECO:0007669"/>
    <property type="project" value="UniProtKB-KW"/>
</dbReference>
<evidence type="ECO:0000313" key="5">
    <source>
        <dbReference type="Proteomes" id="UP000251213"/>
    </source>
</evidence>
<dbReference type="Gene3D" id="3.40.50.150">
    <property type="entry name" value="Vaccinia Virus protein VP39"/>
    <property type="match status" value="1"/>
</dbReference>
<accession>A0A364K2F3</accession>
<keyword evidence="2 4" id="KW-0808">Transferase</keyword>
<evidence type="ECO:0000256" key="2">
    <source>
        <dbReference type="ARBA" id="ARBA00022679"/>
    </source>
</evidence>